<organism evidence="1 2">
    <name type="scientific">Propionimicrobium lymphophilum ACS-093-V-SCH5</name>
    <dbReference type="NCBI Taxonomy" id="883161"/>
    <lineage>
        <taxon>Bacteria</taxon>
        <taxon>Bacillati</taxon>
        <taxon>Actinomycetota</taxon>
        <taxon>Actinomycetes</taxon>
        <taxon>Propionibacteriales</taxon>
        <taxon>Propionibacteriaceae</taxon>
        <taxon>Propionimicrobium</taxon>
    </lineage>
</organism>
<evidence type="ECO:0000313" key="2">
    <source>
        <dbReference type="Proteomes" id="UP000014417"/>
    </source>
</evidence>
<dbReference type="RefSeq" id="WP_016456761.1">
    <property type="nucleotide sequence ID" value="NZ_KE150269.1"/>
</dbReference>
<accession>S2VZT5</accession>
<protein>
    <recommendedName>
        <fullName evidence="3">DUF4272 domain-containing protein</fullName>
    </recommendedName>
</protein>
<proteinExistence type="predicted"/>
<dbReference type="HOGENOM" id="CLU_873942_0_0_11"/>
<name>S2VZT5_9ACTN</name>
<dbReference type="OrthoDB" id="4399984at2"/>
<dbReference type="STRING" id="883161.HMPREF9306_01956"/>
<evidence type="ECO:0008006" key="3">
    <source>
        <dbReference type="Google" id="ProtNLM"/>
    </source>
</evidence>
<keyword evidence="2" id="KW-1185">Reference proteome</keyword>
<dbReference type="Pfam" id="PF14094">
    <property type="entry name" value="DUF4272"/>
    <property type="match status" value="1"/>
</dbReference>
<dbReference type="EMBL" id="AGZR01000009">
    <property type="protein sequence ID" value="EPD32386.1"/>
    <property type="molecule type" value="Genomic_DNA"/>
</dbReference>
<dbReference type="Proteomes" id="UP000014417">
    <property type="component" value="Unassembled WGS sequence"/>
</dbReference>
<gene>
    <name evidence="1" type="ORF">HMPREF9306_01956</name>
</gene>
<comment type="caution">
    <text evidence="1">The sequence shown here is derived from an EMBL/GenBank/DDBJ whole genome shotgun (WGS) entry which is preliminary data.</text>
</comment>
<sequence length="318" mass="35463">MLVIAYATRRSLVEPDFATTIQESLTVWDGEAKNTQIFQNIHDLSVTASSTLGTNRADVLDHLRSVQRVYFIEVPESEAGQLEAWARQTSSILLAGGKLLDPSGYSLASDEASVPVLDERLERAKKWRKFLQTRSVEVPDTVRPVRAAGEVTPQTDQVVGLRTLSLALCVMGEYLTSENLDAPDNFLFPRAIAAMTQSERENYPKSAPLDSAEALKELLWATRRVHIDWPDSPVDGLELAGPLLLGSEDKFVANTKLRNVEELLDEQERMASLAWAMSNGQEIGADETIVFPRLATITWLLNRVYGWDEIYLNPSLTF</sequence>
<evidence type="ECO:0000313" key="1">
    <source>
        <dbReference type="EMBL" id="EPD32386.1"/>
    </source>
</evidence>
<dbReference type="InterPro" id="IPR025368">
    <property type="entry name" value="DUF4272"/>
</dbReference>
<dbReference type="AlphaFoldDB" id="S2VZT5"/>
<reference evidence="1 2" key="1">
    <citation type="submission" date="2013-04" db="EMBL/GenBank/DDBJ databases">
        <title>The Genome Sequence of Propionimicrobium lymphophilum ACS-093-V-SCH5.</title>
        <authorList>
            <consortium name="The Broad Institute Genomics Platform"/>
            <person name="Earl A."/>
            <person name="Ward D."/>
            <person name="Feldgarden M."/>
            <person name="Gevers D."/>
            <person name="Saerens B."/>
            <person name="Vaneechoutte M."/>
            <person name="Walker B."/>
            <person name="Young S."/>
            <person name="Zeng Q."/>
            <person name="Gargeya S."/>
            <person name="Fitzgerald M."/>
            <person name="Haas B."/>
            <person name="Abouelleil A."/>
            <person name="Allen A.W."/>
            <person name="Alvarado L."/>
            <person name="Arachchi H.M."/>
            <person name="Berlin A.M."/>
            <person name="Chapman S.B."/>
            <person name="Gainer-Dewar J."/>
            <person name="Goldberg J."/>
            <person name="Griggs A."/>
            <person name="Gujja S."/>
            <person name="Hansen M."/>
            <person name="Howarth C."/>
            <person name="Imamovic A."/>
            <person name="Ireland A."/>
            <person name="Larimer J."/>
            <person name="McCowan C."/>
            <person name="Murphy C."/>
            <person name="Pearson M."/>
            <person name="Poon T.W."/>
            <person name="Priest M."/>
            <person name="Roberts A."/>
            <person name="Saif S."/>
            <person name="Shea T."/>
            <person name="Sisk P."/>
            <person name="Sykes S."/>
            <person name="Wortman J."/>
            <person name="Nusbaum C."/>
            <person name="Birren B."/>
        </authorList>
    </citation>
    <scope>NUCLEOTIDE SEQUENCE [LARGE SCALE GENOMIC DNA]</scope>
    <source>
        <strain evidence="1 2">ACS-093-V-SCH5</strain>
    </source>
</reference>